<dbReference type="NCBIfam" id="TIGR01225">
    <property type="entry name" value="hutH"/>
    <property type="match status" value="1"/>
</dbReference>
<comment type="PTM">
    <text evidence="6">Contains an active site 4-methylidene-imidazol-5-one (MIO), which is formed autocatalytically by cyclization and dehydration of residues Ala-Ser-Gly.</text>
</comment>
<dbReference type="NCBIfam" id="NF006871">
    <property type="entry name" value="PRK09367.1"/>
    <property type="match status" value="1"/>
</dbReference>
<dbReference type="EMBL" id="QNBD01000087">
    <property type="protein sequence ID" value="RKX71497.1"/>
    <property type="molecule type" value="Genomic_DNA"/>
</dbReference>
<evidence type="ECO:0000256" key="4">
    <source>
        <dbReference type="ARBA" id="ARBA00023239"/>
    </source>
</evidence>
<comment type="similarity">
    <text evidence="6 7">Belongs to the PAL/histidase family.</text>
</comment>
<keyword evidence="3 6" id="KW-0369">Histidine metabolism</keyword>
<evidence type="ECO:0000256" key="5">
    <source>
        <dbReference type="ARBA" id="ARBA00049269"/>
    </source>
</evidence>
<dbReference type="InterPro" id="IPR008948">
    <property type="entry name" value="L-Aspartase-like"/>
</dbReference>
<dbReference type="CDD" id="cd00332">
    <property type="entry name" value="PAL-HAL"/>
    <property type="match status" value="1"/>
</dbReference>
<evidence type="ECO:0000313" key="10">
    <source>
        <dbReference type="EMBL" id="RKX71497.1"/>
    </source>
</evidence>
<dbReference type="InterPro" id="IPR005921">
    <property type="entry name" value="HutH"/>
</dbReference>
<feature type="cross-link" description="5-imidazolinone (Ala-Gly)" evidence="6">
    <location>
        <begin position="141"/>
        <end position="143"/>
    </location>
</feature>
<dbReference type="EC" id="4.3.1.3" evidence="2 6"/>
<dbReference type="GO" id="GO:0005737">
    <property type="term" value="C:cytoplasm"/>
    <property type="evidence" value="ECO:0007669"/>
    <property type="project" value="UniProtKB-SubCell"/>
</dbReference>
<dbReference type="PANTHER" id="PTHR10362">
    <property type="entry name" value="HISTIDINE AMMONIA-LYASE"/>
    <property type="match status" value="1"/>
</dbReference>
<dbReference type="InterPro" id="IPR024083">
    <property type="entry name" value="Fumarase/histidase_N"/>
</dbReference>
<dbReference type="GO" id="GO:0019557">
    <property type="term" value="P:L-histidine catabolic process to glutamate and formate"/>
    <property type="evidence" value="ECO:0007669"/>
    <property type="project" value="UniProtKB-UniPathway"/>
</dbReference>
<evidence type="ECO:0000256" key="3">
    <source>
        <dbReference type="ARBA" id="ARBA00022808"/>
    </source>
</evidence>
<comment type="subcellular location">
    <subcellularLocation>
        <location evidence="6 9">Cytoplasm</location>
    </subcellularLocation>
</comment>
<comment type="caution">
    <text evidence="10">The sequence shown here is derived from an EMBL/GenBank/DDBJ whole genome shotgun (WGS) entry which is preliminary data.</text>
</comment>
<evidence type="ECO:0000256" key="9">
    <source>
        <dbReference type="RuleBase" id="RU004480"/>
    </source>
</evidence>
<evidence type="ECO:0000313" key="11">
    <source>
        <dbReference type="Proteomes" id="UP000271125"/>
    </source>
</evidence>
<keyword evidence="4 6" id="KW-0456">Lyase</keyword>
<dbReference type="Gene3D" id="1.20.200.10">
    <property type="entry name" value="Fumarase/aspartase (Central domain)"/>
    <property type="match status" value="1"/>
</dbReference>
<protein>
    <recommendedName>
        <fullName evidence="2 6">Histidine ammonia-lyase</fullName>
        <shortName evidence="6">Histidase</shortName>
        <ecNumber evidence="2 6">4.3.1.3</ecNumber>
    </recommendedName>
</protein>
<dbReference type="Pfam" id="PF00221">
    <property type="entry name" value="Lyase_aromatic"/>
    <property type="match status" value="1"/>
</dbReference>
<dbReference type="FunFam" id="1.20.200.10:FF:000003">
    <property type="entry name" value="Histidine ammonia-lyase"/>
    <property type="match status" value="1"/>
</dbReference>
<dbReference type="InterPro" id="IPR022313">
    <property type="entry name" value="Phe/His_NH3-lyase_AS"/>
</dbReference>
<organism evidence="10 11">
    <name type="scientific">candidate division TA06 bacterium</name>
    <dbReference type="NCBI Taxonomy" id="2250710"/>
    <lineage>
        <taxon>Bacteria</taxon>
        <taxon>Bacteria division TA06</taxon>
    </lineage>
</organism>
<dbReference type="PROSITE" id="PS00488">
    <property type="entry name" value="PAL_HISTIDASE"/>
    <property type="match status" value="1"/>
</dbReference>
<dbReference type="InterPro" id="IPR001106">
    <property type="entry name" value="Aromatic_Lyase"/>
</dbReference>
<evidence type="ECO:0000256" key="1">
    <source>
        <dbReference type="ARBA" id="ARBA00005113"/>
    </source>
</evidence>
<proteinExistence type="inferred from homology"/>
<evidence type="ECO:0000256" key="7">
    <source>
        <dbReference type="RuleBase" id="RU003954"/>
    </source>
</evidence>
<comment type="pathway">
    <text evidence="1 6 8">Amino-acid degradation; L-histidine degradation into L-glutamate; N-formimidoyl-L-glutamate from L-histidine: step 1/3.</text>
</comment>
<dbReference type="FunFam" id="1.10.275.10:FF:000005">
    <property type="entry name" value="Histidine ammonia-lyase"/>
    <property type="match status" value="1"/>
</dbReference>
<dbReference type="GO" id="GO:0004397">
    <property type="term" value="F:histidine ammonia-lyase activity"/>
    <property type="evidence" value="ECO:0007669"/>
    <property type="project" value="UniProtKB-UniRule"/>
</dbReference>
<evidence type="ECO:0000256" key="6">
    <source>
        <dbReference type="HAMAP-Rule" id="MF_00229"/>
    </source>
</evidence>
<dbReference type="Gene3D" id="1.10.275.10">
    <property type="entry name" value="Fumarase/aspartase (N-terminal domain)"/>
    <property type="match status" value="1"/>
</dbReference>
<evidence type="ECO:0000256" key="2">
    <source>
        <dbReference type="ARBA" id="ARBA00012994"/>
    </source>
</evidence>
<comment type="catalytic activity">
    <reaction evidence="5 6 8">
        <text>L-histidine = trans-urocanate + NH4(+)</text>
        <dbReference type="Rhea" id="RHEA:21232"/>
        <dbReference type="ChEBI" id="CHEBI:17771"/>
        <dbReference type="ChEBI" id="CHEBI:28938"/>
        <dbReference type="ChEBI" id="CHEBI:57595"/>
        <dbReference type="EC" id="4.3.1.3"/>
    </reaction>
</comment>
<gene>
    <name evidence="6 10" type="primary">hutH</name>
    <name evidence="10" type="ORF">DRP43_02400</name>
</gene>
<dbReference type="HAMAP" id="MF_00229">
    <property type="entry name" value="His_ammonia_lyase"/>
    <property type="match status" value="1"/>
</dbReference>
<keyword evidence="6" id="KW-0963">Cytoplasm</keyword>
<dbReference type="AlphaFoldDB" id="A0A660SL77"/>
<name>A0A660SL77_UNCT6</name>
<sequence>MIYINGDNLSFSDFNNVVYKKEKINITPETEERIESAYKFVDRIVKSNRIVYGISTGFGKLVDVKIQDKDIDKLQMNLILSHASGIGKPLAGDFVRGAILLRLNVIAKGFSGVRIETFNLLKELLNRNIIPVVPEKGSVGASGDLAPLAHIALTLLGRGEVYYNGQIVPSMEALKDTGLLPVKLKAKEGLALINGTQVMTSIGLSAFLKAENLSRNADVIGAFSVEAFRGIHYAFDEQVVNLRPYPGAKKTIKNFNLLFKDSKVWDEVRKENRVQDPYSIRCIPQVHGAYKDALKYISDTLNIEINSVTDNPLLFPETDDIISGGNFHGEPVAFVMDMLAISSAEIANISERRIAKFMDHSFTNLPPFLAASEGLNSGFMIAQVAAASLVSENKILAHPASVDSIPTSDNQEDHVSMGTIAARKAYEVVENSLNVIAIEALCAAQAVDFQKPQDLPKPLLAVYRKIREKVSYMEKDRELYKDITLIKELIDNKDLLESIRQDVGKIEV</sequence>
<accession>A0A660SL77</accession>
<feature type="modified residue" description="2,3-didehydroalanine (Ser)" evidence="6">
    <location>
        <position position="142"/>
    </location>
</feature>
<dbReference type="UniPathway" id="UPA00379">
    <property type="reaction ID" value="UER00549"/>
</dbReference>
<dbReference type="Proteomes" id="UP000271125">
    <property type="component" value="Unassembled WGS sequence"/>
</dbReference>
<dbReference type="GO" id="GO:0019556">
    <property type="term" value="P:L-histidine catabolic process to glutamate and formamide"/>
    <property type="evidence" value="ECO:0007669"/>
    <property type="project" value="UniProtKB-UniPathway"/>
</dbReference>
<reference evidence="10 11" key="1">
    <citation type="submission" date="2018-06" db="EMBL/GenBank/DDBJ databases">
        <title>Extensive metabolic versatility and redundancy in microbially diverse, dynamic hydrothermal sediments.</title>
        <authorList>
            <person name="Dombrowski N."/>
            <person name="Teske A."/>
            <person name="Baker B.J."/>
        </authorList>
    </citation>
    <scope>NUCLEOTIDE SEQUENCE [LARGE SCALE GENOMIC DNA]</scope>
    <source>
        <strain evidence="10">B10_G13</strain>
    </source>
</reference>
<dbReference type="SUPFAM" id="SSF48557">
    <property type="entry name" value="L-aspartase-like"/>
    <property type="match status" value="1"/>
</dbReference>
<evidence type="ECO:0000256" key="8">
    <source>
        <dbReference type="RuleBase" id="RU004479"/>
    </source>
</evidence>